<keyword evidence="7 8" id="KW-0472">Membrane</keyword>
<evidence type="ECO:0000256" key="2">
    <source>
        <dbReference type="ARBA" id="ARBA00022688"/>
    </source>
</evidence>
<name>A0A1X6N875_9APHY</name>
<proteinExistence type="inferred from homology"/>
<dbReference type="GO" id="GO:0031314">
    <property type="term" value="C:extrinsic component of mitochondrial inner membrane"/>
    <property type="evidence" value="ECO:0007669"/>
    <property type="project" value="UniProtKB-UniRule"/>
</dbReference>
<keyword evidence="8" id="KW-0496">Mitochondrion</keyword>
<keyword evidence="3 8" id="KW-0479">Metal-binding</keyword>
<feature type="binding site" evidence="8">
    <location>
        <position position="112"/>
    </location>
    <ligand>
        <name>Fe cation</name>
        <dbReference type="ChEBI" id="CHEBI:24875"/>
        <label>1</label>
    </ligand>
</feature>
<comment type="subcellular location">
    <subcellularLocation>
        <location evidence="8">Mitochondrion inner membrane</location>
        <topology evidence="8">Peripheral membrane protein</topology>
        <orientation evidence="8">Matrix side</orientation>
    </subcellularLocation>
</comment>
<dbReference type="EC" id="1.14.99.60" evidence="8"/>
<dbReference type="GO" id="GO:0006744">
    <property type="term" value="P:ubiquinone biosynthetic process"/>
    <property type="evidence" value="ECO:0007669"/>
    <property type="project" value="UniProtKB-UniRule"/>
</dbReference>
<evidence type="ECO:0000313" key="10">
    <source>
        <dbReference type="Proteomes" id="UP000194127"/>
    </source>
</evidence>
<accession>A0A1X6N875</accession>
<comment type="subunit">
    <text evidence="8">Component of a multi-subunit COQ enzyme complex, composed of at least COQ3, COQ4, COQ5, COQ6, COQ7 and COQ9.</text>
</comment>
<dbReference type="UniPathway" id="UPA00232"/>
<dbReference type="CDD" id="cd01042">
    <property type="entry name" value="DMQH"/>
    <property type="match status" value="1"/>
</dbReference>
<dbReference type="InterPro" id="IPR011566">
    <property type="entry name" value="Ubq_synth_Coq7"/>
</dbReference>
<dbReference type="PANTHER" id="PTHR11237">
    <property type="entry name" value="COENZYME Q10 BIOSYNTHESIS PROTEIN 7"/>
    <property type="match status" value="1"/>
</dbReference>
<evidence type="ECO:0000256" key="6">
    <source>
        <dbReference type="ARBA" id="ARBA00023033"/>
    </source>
</evidence>
<dbReference type="SUPFAM" id="SSF47240">
    <property type="entry name" value="Ferritin-like"/>
    <property type="match status" value="1"/>
</dbReference>
<feature type="binding site" evidence="8">
    <location>
        <position position="161"/>
    </location>
    <ligand>
        <name>Fe cation</name>
        <dbReference type="ChEBI" id="CHEBI:24875"/>
        <label>2</label>
    </ligand>
</feature>
<sequence length="238" mass="26093">MAARSLAVAKDAVRCLKQGNLASRPRRLMHHQTRPNPSAMYMDLAQAGSPATSTTPLDIPDTQRNTLERALRVDQAGELAANYIYAGQMAVLGRDRAVGPLIQEMWDQEKKHLAVMNKMQLQHRVRPTALWDVARVAGFGLGAATAFMGREAAMACTEAVETVIGEHYDDQLREFKSLPQSHPSVPVLKGVIEEFRDDELGHLDIAVENHSQRAPAHALLSTIVGAGCKVAIELCKRI</sequence>
<protein>
    <recommendedName>
        <fullName evidence="8">5-demethoxyubiquinone hydroxylase, mitochondrial</fullName>
        <shortName evidence="8">DMQ hydroxylase</shortName>
        <ecNumber evidence="8">1.14.99.60</ecNumber>
    </recommendedName>
    <alternativeName>
        <fullName evidence="8">Ubiquinone biosynthesis monooxygenase COQ7</fullName>
    </alternativeName>
</protein>
<comment type="function">
    <text evidence="8">Catalyzes the hydroxylation of 2-polyprenyl-3-methyl-6-methoxy-1,4-benzoquinol (DMQH2) during ubiquinone biosynthesis. Has also a structural role in the COQ enzyme complex, stabilizing other COQ polypeptides.</text>
</comment>
<keyword evidence="2 8" id="KW-0831">Ubiquinone biosynthesis</keyword>
<evidence type="ECO:0000256" key="7">
    <source>
        <dbReference type="ARBA" id="ARBA00023136"/>
    </source>
</evidence>
<feature type="binding site" evidence="8">
    <location>
        <position position="199"/>
    </location>
    <ligand>
        <name>Fe cation</name>
        <dbReference type="ChEBI" id="CHEBI:24875"/>
        <label>1</label>
    </ligand>
</feature>
<evidence type="ECO:0000256" key="5">
    <source>
        <dbReference type="ARBA" id="ARBA00023004"/>
    </source>
</evidence>
<dbReference type="AlphaFoldDB" id="A0A1X6N875"/>
<keyword evidence="10" id="KW-1185">Reference proteome</keyword>
<dbReference type="GO" id="GO:0008682">
    <property type="term" value="F:3-demethoxyubiquinol 3-hydroxylase activity"/>
    <property type="evidence" value="ECO:0007669"/>
    <property type="project" value="UniProtKB-EC"/>
</dbReference>
<gene>
    <name evidence="8" type="primary">COQ7</name>
    <name evidence="9" type="ORF">POSPLADRAFT_1178332</name>
</gene>
<feature type="binding site" evidence="8">
    <location>
        <position position="109"/>
    </location>
    <ligand>
        <name>Fe cation</name>
        <dbReference type="ChEBI" id="CHEBI:24875"/>
        <label>1</label>
    </ligand>
</feature>
<dbReference type="GO" id="GO:0016709">
    <property type="term" value="F:oxidoreductase activity, acting on paired donors, with incorporation or reduction of molecular oxygen, NAD(P)H as one donor, and incorporation of one atom of oxygen"/>
    <property type="evidence" value="ECO:0007669"/>
    <property type="project" value="UniProtKB-UniRule"/>
</dbReference>
<feature type="binding site" evidence="8">
    <location>
        <position position="202"/>
    </location>
    <ligand>
        <name>Fe cation</name>
        <dbReference type="ChEBI" id="CHEBI:24875"/>
        <label>2</label>
    </ligand>
</feature>
<comment type="pathway">
    <text evidence="1 8">Cofactor biosynthesis; ubiquinone biosynthesis.</text>
</comment>
<comment type="cofactor">
    <cofactor evidence="8">
        <name>Fe cation</name>
        <dbReference type="ChEBI" id="CHEBI:24875"/>
    </cofactor>
    <text evidence="8">Binds 2 iron ions per subunit.</text>
</comment>
<dbReference type="InterPro" id="IPR009078">
    <property type="entry name" value="Ferritin-like_SF"/>
</dbReference>
<dbReference type="Proteomes" id="UP000194127">
    <property type="component" value="Unassembled WGS sequence"/>
</dbReference>
<keyword evidence="8" id="KW-0999">Mitochondrion inner membrane</keyword>
<dbReference type="STRING" id="670580.A0A1X6N875"/>
<evidence type="ECO:0000256" key="8">
    <source>
        <dbReference type="HAMAP-Rule" id="MF_03194"/>
    </source>
</evidence>
<dbReference type="EMBL" id="KZ110593">
    <property type="protein sequence ID" value="OSX64784.1"/>
    <property type="molecule type" value="Genomic_DNA"/>
</dbReference>
<comment type="similarity">
    <text evidence="8">Belongs to the COQ7 family.</text>
</comment>
<evidence type="ECO:0000313" key="9">
    <source>
        <dbReference type="EMBL" id="OSX64784.1"/>
    </source>
</evidence>
<dbReference type="Pfam" id="PF03232">
    <property type="entry name" value="COQ7"/>
    <property type="match status" value="1"/>
</dbReference>
<feature type="binding site" evidence="8">
    <location>
        <position position="109"/>
    </location>
    <ligand>
        <name>Fe cation</name>
        <dbReference type="ChEBI" id="CHEBI:24875"/>
        <label>2</label>
    </ligand>
</feature>
<keyword evidence="4 8" id="KW-0560">Oxidoreductase</keyword>
<evidence type="ECO:0000256" key="4">
    <source>
        <dbReference type="ARBA" id="ARBA00023002"/>
    </source>
</evidence>
<keyword evidence="6 8" id="KW-0503">Monooxygenase</keyword>
<comment type="catalytic activity">
    <reaction evidence="8">
        <text>a 5-methoxy-2-methyl-3-(all-trans-polyprenyl)benzene-1,4-diol + AH2 + O2 = a 3-demethylubiquinol + A + H2O</text>
        <dbReference type="Rhea" id="RHEA:50908"/>
        <dbReference type="Rhea" id="RHEA-COMP:10859"/>
        <dbReference type="Rhea" id="RHEA-COMP:10914"/>
        <dbReference type="ChEBI" id="CHEBI:13193"/>
        <dbReference type="ChEBI" id="CHEBI:15377"/>
        <dbReference type="ChEBI" id="CHEBI:15379"/>
        <dbReference type="ChEBI" id="CHEBI:17499"/>
        <dbReference type="ChEBI" id="CHEBI:84167"/>
        <dbReference type="ChEBI" id="CHEBI:84422"/>
        <dbReference type="EC" id="1.14.99.60"/>
    </reaction>
</comment>
<dbReference type="PANTHER" id="PTHR11237:SF4">
    <property type="entry name" value="5-DEMETHOXYUBIQUINONE HYDROXYLASE, MITOCHONDRIAL"/>
    <property type="match status" value="1"/>
</dbReference>
<organism evidence="9 10">
    <name type="scientific">Postia placenta MAD-698-R-SB12</name>
    <dbReference type="NCBI Taxonomy" id="670580"/>
    <lineage>
        <taxon>Eukaryota</taxon>
        <taxon>Fungi</taxon>
        <taxon>Dikarya</taxon>
        <taxon>Basidiomycota</taxon>
        <taxon>Agaricomycotina</taxon>
        <taxon>Agaricomycetes</taxon>
        <taxon>Polyporales</taxon>
        <taxon>Adustoporiaceae</taxon>
        <taxon>Rhodonia</taxon>
    </lineage>
</organism>
<feature type="binding site" evidence="8">
    <location>
        <position position="199"/>
    </location>
    <ligand>
        <name>Fe cation</name>
        <dbReference type="ChEBI" id="CHEBI:24875"/>
        <label>2</label>
    </ligand>
</feature>
<evidence type="ECO:0000256" key="1">
    <source>
        <dbReference type="ARBA" id="ARBA00004749"/>
    </source>
</evidence>
<reference evidence="9 10" key="1">
    <citation type="submission" date="2017-04" db="EMBL/GenBank/DDBJ databases">
        <title>Genome Sequence of the Model Brown-Rot Fungus Postia placenta SB12.</title>
        <authorList>
            <consortium name="DOE Joint Genome Institute"/>
            <person name="Gaskell J."/>
            <person name="Kersten P."/>
            <person name="Larrondo L.F."/>
            <person name="Canessa P."/>
            <person name="Martinez D."/>
            <person name="Hibbett D."/>
            <person name="Schmoll M."/>
            <person name="Kubicek C.P."/>
            <person name="Martinez A.T."/>
            <person name="Yadav J."/>
            <person name="Master E."/>
            <person name="Magnuson J.K."/>
            <person name="James T."/>
            <person name="Yaver D."/>
            <person name="Berka R."/>
            <person name="Labutti K."/>
            <person name="Lipzen A."/>
            <person name="Aerts A."/>
            <person name="Barry K."/>
            <person name="Henrissat B."/>
            <person name="Blanchette R."/>
            <person name="Grigoriev I."/>
            <person name="Cullen D."/>
        </authorList>
    </citation>
    <scope>NUCLEOTIDE SEQUENCE [LARGE SCALE GENOMIC DNA]</scope>
    <source>
        <strain evidence="9 10">MAD-698-R-SB12</strain>
    </source>
</reference>
<keyword evidence="5 8" id="KW-0408">Iron</keyword>
<evidence type="ECO:0000256" key="3">
    <source>
        <dbReference type="ARBA" id="ARBA00022723"/>
    </source>
</evidence>
<dbReference type="HAMAP" id="MF_01658">
    <property type="entry name" value="COQ7"/>
    <property type="match status" value="1"/>
</dbReference>
<dbReference type="GO" id="GO:0046872">
    <property type="term" value="F:metal ion binding"/>
    <property type="evidence" value="ECO:0007669"/>
    <property type="project" value="UniProtKB-KW"/>
</dbReference>
<dbReference type="OrthoDB" id="275371at2759"/>
<feature type="binding site" evidence="8">
    <location>
        <position position="78"/>
    </location>
    <ligand>
        <name>Fe cation</name>
        <dbReference type="ChEBI" id="CHEBI:24875"/>
        <label>1</label>
    </ligand>
</feature>